<dbReference type="SMART" id="SM00823">
    <property type="entry name" value="PKS_PP"/>
    <property type="match status" value="1"/>
</dbReference>
<dbReference type="CDD" id="cd19531">
    <property type="entry name" value="LCL_NRPS-like"/>
    <property type="match status" value="1"/>
</dbReference>
<dbReference type="InterPro" id="IPR020845">
    <property type="entry name" value="AMP-binding_CS"/>
</dbReference>
<organism evidence="6 7">
    <name type="scientific">Streptosporangium oxazolinicum</name>
    <dbReference type="NCBI Taxonomy" id="909287"/>
    <lineage>
        <taxon>Bacteria</taxon>
        <taxon>Bacillati</taxon>
        <taxon>Actinomycetota</taxon>
        <taxon>Actinomycetes</taxon>
        <taxon>Streptosporangiales</taxon>
        <taxon>Streptosporangiaceae</taxon>
        <taxon>Streptosporangium</taxon>
    </lineage>
</organism>
<sequence length="1169" mass="123600">MRRQTIPSGGGAGEPVPLTVAQRALWIIEQVHPGGSAYNVPVAVRLDGPLDLGALRRAVERVLARHDILRTTFPMGRDEPYQRVAPSPPFGPRLADLTTEPPERRDDLADELLRRWADEPFDVTAGPLVRKRLIRLDADRHILGLFLHQLVCDGPSLHLLFDELADGYAGAPEPPPLPVQFGDYAAWQRRQPVDAADLAWWRERLAGAPTTLDLPADPSRPTRDGARGGDSVRGGDSSGGANGVRGGDTAGGAGGAGGADGHDRLRRRGGANHHVTLPGPLMAEVLALARRMRVTPFVPMIAAYAALLGRLTGARDLLIGTPANDRLFSELEPVIGFFVNTLPVRFDLSGDPSFAEVVRRTRETVMDMLSYQRVPFQRLVEELAPQRDLDRNPLVQALFSFEPTPMAEPRFGDLSASLIDLMPTGAKAGLDFTVFRAATGDAFDLTITYGTDLFDPGTVRSIGDRFHRLLAAVVAAPEAPLWTLPPLADAGPRDTAGVAPGITADATAGVTADTSTDTTAGVTAGSAVERPEVPAVFTSSGRRPAPRTLLDVLDETTARFPEAAALDDGRVRLGYASLRAEVESLAGRLRAAGVRRGDRVGVCVPSGTADLYVSILAVLAAGAAYVPVDADDPAERRELVFGEAGVHAVVGENRHITLTPAARVPDEPGEAARPGVDDDAWIIFTSGSSGVPKGVVATHRGAAAFVDAEAGLFLRDRPIGPGDRVQALLSAAFDASCEEMWLAWRNGACLVPAPRALVRTGTDLGPWIRANGITVISTLPTLASRWPSEVFDGVRLLILGGEACPQELIERLTAPGREVWNSYGPTEATVTSSATLFSPGDPVRIGLPLDGWDLAVVGPDGDPVGMGETGELVIGGVGLARYLDPAKDAEKYAPLPSLGWGRAYRSGDLVRAEPEGLVFVGRIDEQVKLGGRRVELGEVEAALLRLPGVSAAAAAVRTTRLGHQILVGYVVPGGDFDEVGARALLRGTMPAALVPRLAVVGDLPIRTSGKVDRDALPWPLPAGGGPPAPTEPVSGASLTSGRGEPELTLKRIWREVLELDHVGPHDNFFDLGGTSFSLAAVHARLTETLGRRMPMVTLFEFPTIAALSRHLGEQAAPGTGHPPGTGSAPGAGSPPAPRADADAPDEQAGKRAAGRARLGLQRRRIDDHR</sequence>
<feature type="region of interest" description="Disordered" evidence="4">
    <location>
        <begin position="1113"/>
        <end position="1169"/>
    </location>
</feature>
<dbReference type="Proteomes" id="UP001501251">
    <property type="component" value="Unassembled WGS sequence"/>
</dbReference>
<evidence type="ECO:0000313" key="6">
    <source>
        <dbReference type="EMBL" id="GAA4183183.1"/>
    </source>
</evidence>
<dbReference type="Gene3D" id="1.10.1200.10">
    <property type="entry name" value="ACP-like"/>
    <property type="match status" value="1"/>
</dbReference>
<dbReference type="Pfam" id="PF00550">
    <property type="entry name" value="PP-binding"/>
    <property type="match status" value="1"/>
</dbReference>
<dbReference type="Gene3D" id="3.30.559.10">
    <property type="entry name" value="Chloramphenicol acetyltransferase-like domain"/>
    <property type="match status" value="2"/>
</dbReference>
<dbReference type="PROSITE" id="PS00455">
    <property type="entry name" value="AMP_BINDING"/>
    <property type="match status" value="1"/>
</dbReference>
<feature type="region of interest" description="Disordered" evidence="4">
    <location>
        <begin position="1014"/>
        <end position="1042"/>
    </location>
</feature>
<protein>
    <recommendedName>
        <fullName evidence="5">Carrier domain-containing protein</fullName>
    </recommendedName>
</protein>
<dbReference type="InterPro" id="IPR045851">
    <property type="entry name" value="AMP-bd_C_sf"/>
</dbReference>
<proteinExistence type="predicted"/>
<accession>A0ABP8AFN1</accession>
<reference evidence="7" key="1">
    <citation type="journal article" date="2019" name="Int. J. Syst. Evol. Microbiol.">
        <title>The Global Catalogue of Microorganisms (GCM) 10K type strain sequencing project: providing services to taxonomists for standard genome sequencing and annotation.</title>
        <authorList>
            <consortium name="The Broad Institute Genomics Platform"/>
            <consortium name="The Broad Institute Genome Sequencing Center for Infectious Disease"/>
            <person name="Wu L."/>
            <person name="Ma J."/>
        </authorList>
    </citation>
    <scope>NUCLEOTIDE SEQUENCE [LARGE SCALE GENOMIC DNA]</scope>
    <source>
        <strain evidence="7">JCM 17388</strain>
    </source>
</reference>
<dbReference type="EMBL" id="BAABAQ010000001">
    <property type="protein sequence ID" value="GAA4183183.1"/>
    <property type="molecule type" value="Genomic_DNA"/>
</dbReference>
<feature type="region of interest" description="Disordered" evidence="4">
    <location>
        <begin position="79"/>
        <end position="101"/>
    </location>
</feature>
<name>A0ABP8AFN1_9ACTN</name>
<comment type="caution">
    <text evidence="6">The sequence shown here is derived from an EMBL/GenBank/DDBJ whole genome shotgun (WGS) entry which is preliminary data.</text>
</comment>
<dbReference type="Gene3D" id="3.30.559.30">
    <property type="entry name" value="Nonribosomal peptide synthetase, condensation domain"/>
    <property type="match status" value="2"/>
</dbReference>
<evidence type="ECO:0000313" key="7">
    <source>
        <dbReference type="Proteomes" id="UP001501251"/>
    </source>
</evidence>
<dbReference type="InterPro" id="IPR001242">
    <property type="entry name" value="Condensation_dom"/>
</dbReference>
<evidence type="ECO:0000256" key="4">
    <source>
        <dbReference type="SAM" id="MobiDB-lite"/>
    </source>
</evidence>
<dbReference type="InterPro" id="IPR036736">
    <property type="entry name" value="ACP-like_sf"/>
</dbReference>
<dbReference type="PROSITE" id="PS50075">
    <property type="entry name" value="CARRIER"/>
    <property type="match status" value="1"/>
</dbReference>
<dbReference type="Pfam" id="PF00501">
    <property type="entry name" value="AMP-binding"/>
    <property type="match status" value="1"/>
</dbReference>
<gene>
    <name evidence="6" type="ORF">GCM10022252_10210</name>
</gene>
<dbReference type="InterPro" id="IPR042099">
    <property type="entry name" value="ANL_N_sf"/>
</dbReference>
<dbReference type="SUPFAM" id="SSF56801">
    <property type="entry name" value="Acetyl-CoA synthetase-like"/>
    <property type="match status" value="1"/>
</dbReference>
<keyword evidence="3" id="KW-0597">Phosphoprotein</keyword>
<comment type="cofactor">
    <cofactor evidence="1">
        <name>pantetheine 4'-phosphate</name>
        <dbReference type="ChEBI" id="CHEBI:47942"/>
    </cofactor>
</comment>
<dbReference type="PANTHER" id="PTHR45527:SF1">
    <property type="entry name" value="FATTY ACID SYNTHASE"/>
    <property type="match status" value="1"/>
</dbReference>
<dbReference type="Pfam" id="PF00668">
    <property type="entry name" value="Condensation"/>
    <property type="match status" value="2"/>
</dbReference>
<dbReference type="InterPro" id="IPR009081">
    <property type="entry name" value="PP-bd_ACP"/>
</dbReference>
<dbReference type="NCBIfam" id="TIGR01733">
    <property type="entry name" value="AA-adenyl-dom"/>
    <property type="match status" value="1"/>
</dbReference>
<dbReference type="Pfam" id="PF13193">
    <property type="entry name" value="AMP-binding_C"/>
    <property type="match status" value="1"/>
</dbReference>
<dbReference type="InterPro" id="IPR000873">
    <property type="entry name" value="AMP-dep_synth/lig_dom"/>
</dbReference>
<dbReference type="CDD" id="cd05930">
    <property type="entry name" value="A_NRPS"/>
    <property type="match status" value="1"/>
</dbReference>
<dbReference type="SUPFAM" id="SSF47336">
    <property type="entry name" value="ACP-like"/>
    <property type="match status" value="1"/>
</dbReference>
<feature type="compositionally biased region" description="Gly residues" evidence="4">
    <location>
        <begin position="236"/>
        <end position="259"/>
    </location>
</feature>
<evidence type="ECO:0000256" key="1">
    <source>
        <dbReference type="ARBA" id="ARBA00001957"/>
    </source>
</evidence>
<dbReference type="Gene3D" id="3.30.300.30">
    <property type="match status" value="1"/>
</dbReference>
<dbReference type="InterPro" id="IPR010071">
    <property type="entry name" value="AA_adenyl_dom"/>
</dbReference>
<feature type="region of interest" description="Disordered" evidence="4">
    <location>
        <begin position="210"/>
        <end position="273"/>
    </location>
</feature>
<evidence type="ECO:0000256" key="3">
    <source>
        <dbReference type="ARBA" id="ARBA00022553"/>
    </source>
</evidence>
<keyword evidence="2" id="KW-0596">Phosphopantetheine</keyword>
<dbReference type="InterPro" id="IPR023213">
    <property type="entry name" value="CAT-like_dom_sf"/>
</dbReference>
<dbReference type="InterPro" id="IPR025110">
    <property type="entry name" value="AMP-bd_C"/>
</dbReference>
<dbReference type="InterPro" id="IPR020806">
    <property type="entry name" value="PKS_PP-bd"/>
</dbReference>
<feature type="domain" description="Carrier" evidence="5">
    <location>
        <begin position="1040"/>
        <end position="1115"/>
    </location>
</feature>
<evidence type="ECO:0000259" key="5">
    <source>
        <dbReference type="PROSITE" id="PS50075"/>
    </source>
</evidence>
<evidence type="ECO:0000256" key="2">
    <source>
        <dbReference type="ARBA" id="ARBA00022450"/>
    </source>
</evidence>
<dbReference type="SUPFAM" id="SSF52777">
    <property type="entry name" value="CoA-dependent acyltransferases"/>
    <property type="match status" value="2"/>
</dbReference>
<feature type="compositionally biased region" description="Pro residues" evidence="4">
    <location>
        <begin position="1018"/>
        <end position="1030"/>
    </location>
</feature>
<dbReference type="Gene3D" id="3.40.50.12780">
    <property type="entry name" value="N-terminal domain of ligase-like"/>
    <property type="match status" value="1"/>
</dbReference>
<dbReference type="PANTHER" id="PTHR45527">
    <property type="entry name" value="NONRIBOSOMAL PEPTIDE SYNTHETASE"/>
    <property type="match status" value="1"/>
</dbReference>
<keyword evidence="7" id="KW-1185">Reference proteome</keyword>